<evidence type="ECO:0000256" key="6">
    <source>
        <dbReference type="ARBA" id="ARBA00022989"/>
    </source>
</evidence>
<keyword evidence="9" id="KW-0539">Nucleus</keyword>
<dbReference type="WBParaSite" id="maker-PairedContig_262-snap-gene-6.12-mRNA-1">
    <property type="protein sequence ID" value="maker-PairedContig_262-snap-gene-6.12-mRNA-1"/>
    <property type="gene ID" value="maker-PairedContig_262-snap-gene-6.12"/>
</dbReference>
<evidence type="ECO:0000256" key="2">
    <source>
        <dbReference type="ARBA" id="ARBA00004496"/>
    </source>
</evidence>
<keyword evidence="6 11" id="KW-1133">Transmembrane helix</keyword>
<dbReference type="PANTHER" id="PTHR20996">
    <property type="entry name" value="NUCLEAR ENVELOPE PHOSPHATASE-REGULATORY SUBUNIT 1"/>
    <property type="match status" value="1"/>
</dbReference>
<keyword evidence="4" id="KW-0963">Cytoplasm</keyword>
<evidence type="ECO:0000256" key="7">
    <source>
        <dbReference type="ARBA" id="ARBA00023098"/>
    </source>
</evidence>
<feature type="transmembrane region" description="Helical" evidence="11">
    <location>
        <begin position="74"/>
        <end position="92"/>
    </location>
</feature>
<evidence type="ECO:0000256" key="3">
    <source>
        <dbReference type="ARBA" id="ARBA00010998"/>
    </source>
</evidence>
<evidence type="ECO:0000256" key="5">
    <source>
        <dbReference type="ARBA" id="ARBA00022692"/>
    </source>
</evidence>
<dbReference type="GO" id="GO:0071595">
    <property type="term" value="C:Nem1-Spo7 phosphatase complex"/>
    <property type="evidence" value="ECO:0007669"/>
    <property type="project" value="InterPro"/>
</dbReference>
<feature type="transmembrane region" description="Helical" evidence="11">
    <location>
        <begin position="7"/>
        <end position="27"/>
    </location>
</feature>
<keyword evidence="5 11" id="KW-0812">Transmembrane</keyword>
<evidence type="ECO:0000256" key="10">
    <source>
        <dbReference type="ARBA" id="ARBA00030458"/>
    </source>
</evidence>
<reference evidence="12" key="1">
    <citation type="submission" date="2016-11" db="UniProtKB">
        <authorList>
            <consortium name="WormBaseParasite"/>
        </authorList>
    </citation>
    <scope>IDENTIFICATION</scope>
    <source>
        <strain evidence="12">pt0022</strain>
    </source>
</reference>
<keyword evidence="7" id="KW-0443">Lipid metabolism</keyword>
<dbReference type="GO" id="GO:0006629">
    <property type="term" value="P:lipid metabolic process"/>
    <property type="evidence" value="ECO:0007669"/>
    <property type="project" value="UniProtKB-KW"/>
</dbReference>
<evidence type="ECO:0000256" key="8">
    <source>
        <dbReference type="ARBA" id="ARBA00023136"/>
    </source>
</evidence>
<dbReference type="GO" id="GO:0031965">
    <property type="term" value="C:nuclear membrane"/>
    <property type="evidence" value="ECO:0007669"/>
    <property type="project" value="UniProtKB-SubCell"/>
</dbReference>
<evidence type="ECO:0000256" key="1">
    <source>
        <dbReference type="ARBA" id="ARBA00004232"/>
    </source>
</evidence>
<accession>A0A1I8EJQ7</accession>
<feature type="transmembrane region" description="Helical" evidence="11">
    <location>
        <begin position="47"/>
        <end position="65"/>
    </location>
</feature>
<keyword evidence="8 11" id="KW-0472">Membrane</keyword>
<dbReference type="Pfam" id="PF09771">
    <property type="entry name" value="Tmemb_18A"/>
    <property type="match status" value="1"/>
</dbReference>
<evidence type="ECO:0000256" key="9">
    <source>
        <dbReference type="ARBA" id="ARBA00023242"/>
    </source>
</evidence>
<evidence type="ECO:0000256" key="11">
    <source>
        <dbReference type="SAM" id="Phobius"/>
    </source>
</evidence>
<dbReference type="STRING" id="6293.A0A1I8EJQ7"/>
<sequence>MQPAATRWRLVLLIAFGCTLWSAYFWLKDPSIRTVRVTLIESLQNHLVFSACVPSLLFLFGFIGIHNRAVAPSILYFAYLRDIFCLSHILWISEEMFLIVVDCRSAAWIMLESN</sequence>
<dbReference type="GO" id="GO:0005737">
    <property type="term" value="C:cytoplasm"/>
    <property type="evidence" value="ECO:0007669"/>
    <property type="project" value="UniProtKB-SubCell"/>
</dbReference>
<dbReference type="PANTHER" id="PTHR20996:SF1">
    <property type="entry name" value="NUCLEAR ENVELOPE PHOSPHATASE-REGULATORY SUBUNIT 1"/>
    <property type="match status" value="1"/>
</dbReference>
<organism evidence="12">
    <name type="scientific">Wuchereria bancrofti</name>
    <dbReference type="NCBI Taxonomy" id="6293"/>
    <lineage>
        <taxon>Eukaryota</taxon>
        <taxon>Metazoa</taxon>
        <taxon>Ecdysozoa</taxon>
        <taxon>Nematoda</taxon>
        <taxon>Chromadorea</taxon>
        <taxon>Rhabditida</taxon>
        <taxon>Spirurina</taxon>
        <taxon>Spiruromorpha</taxon>
        <taxon>Filarioidea</taxon>
        <taxon>Onchocercidae</taxon>
        <taxon>Wuchereria</taxon>
    </lineage>
</organism>
<comment type="similarity">
    <text evidence="3">Belongs to the CNEP1R1 family.</text>
</comment>
<dbReference type="InterPro" id="IPR019168">
    <property type="entry name" value="NEP1-R1"/>
</dbReference>
<dbReference type="AlphaFoldDB" id="A0A1I8EJQ7"/>
<name>A0A1I8EJQ7_WUCBA</name>
<comment type="subcellular location">
    <subcellularLocation>
        <location evidence="2">Cytoplasm</location>
    </subcellularLocation>
    <subcellularLocation>
        <location evidence="1">Nucleus membrane</location>
        <topology evidence="1">Multi-pass membrane protein</topology>
    </subcellularLocation>
</comment>
<evidence type="ECO:0000313" key="12">
    <source>
        <dbReference type="WBParaSite" id="maker-PairedContig_262-snap-gene-6.12-mRNA-1"/>
    </source>
</evidence>
<protein>
    <recommendedName>
        <fullName evidence="10">Transmembrane protein 188</fullName>
    </recommendedName>
</protein>
<evidence type="ECO:0000256" key="4">
    <source>
        <dbReference type="ARBA" id="ARBA00022490"/>
    </source>
</evidence>
<proteinExistence type="inferred from homology"/>